<evidence type="ECO:0000313" key="2">
    <source>
        <dbReference type="EMBL" id="CAK9022229.1"/>
    </source>
</evidence>
<dbReference type="PANTHER" id="PTHR37471">
    <property type="entry name" value="UNNAMED PRODUCT"/>
    <property type="match status" value="1"/>
</dbReference>
<sequence length="344" mass="38867">ELIDAVATWADLPLPDALKDWAGKNEGLKCFRMRNDPFPAVHRPLLAYVNTAFLAPAIGHQALSFLGFRPFRSGSTEYWFRPPEPEKHWASGLRPRILASGKALVFCHGIGVGPTMCITFLQRLTRSLGQEHPIFLVDTAGISMRFSDDVPGAREVAANIENMLQVWGLERSHFVGHSFGAFVVAWVLRYAPHVVERTTLVDPVCFLVLKILVQGHELQQVRHDNVLDPMEIALKYFVMTELFVCNFVCRCFFWEESNLDMQDLAGIKALIVLESEDLIVPTYSVRSLIFAEQSRRAKVTGLNPSETGLEVHWVEDQPHAGFLLDMVANQDVCDRLQRFHESKP</sequence>
<dbReference type="InterPro" id="IPR000073">
    <property type="entry name" value="AB_hydrolase_1"/>
</dbReference>
<evidence type="ECO:0000313" key="3">
    <source>
        <dbReference type="Proteomes" id="UP001642464"/>
    </source>
</evidence>
<dbReference type="SUPFAM" id="SSF53474">
    <property type="entry name" value="alpha/beta-Hydrolases"/>
    <property type="match status" value="1"/>
</dbReference>
<dbReference type="Gene3D" id="3.40.50.1820">
    <property type="entry name" value="alpha/beta hydrolase"/>
    <property type="match status" value="1"/>
</dbReference>
<dbReference type="Proteomes" id="UP001642464">
    <property type="component" value="Unassembled WGS sequence"/>
</dbReference>
<comment type="caution">
    <text evidence="2">The sequence shown here is derived from an EMBL/GenBank/DDBJ whole genome shotgun (WGS) entry which is preliminary data.</text>
</comment>
<reference evidence="2 3" key="1">
    <citation type="submission" date="2024-02" db="EMBL/GenBank/DDBJ databases">
        <authorList>
            <person name="Chen Y."/>
            <person name="Shah S."/>
            <person name="Dougan E. K."/>
            <person name="Thang M."/>
            <person name="Chan C."/>
        </authorList>
    </citation>
    <scope>NUCLEOTIDE SEQUENCE [LARGE SCALE GENOMIC DNA]</scope>
</reference>
<accession>A0ABP0K619</accession>
<organism evidence="2 3">
    <name type="scientific">Durusdinium trenchii</name>
    <dbReference type="NCBI Taxonomy" id="1381693"/>
    <lineage>
        <taxon>Eukaryota</taxon>
        <taxon>Sar</taxon>
        <taxon>Alveolata</taxon>
        <taxon>Dinophyceae</taxon>
        <taxon>Suessiales</taxon>
        <taxon>Symbiodiniaceae</taxon>
        <taxon>Durusdinium</taxon>
    </lineage>
</organism>
<dbReference type="EMBL" id="CAXAMM010010058">
    <property type="protein sequence ID" value="CAK9022229.1"/>
    <property type="molecule type" value="Genomic_DNA"/>
</dbReference>
<proteinExistence type="predicted"/>
<gene>
    <name evidence="2" type="ORF">SCF082_LOCUS15698</name>
</gene>
<dbReference type="InterPro" id="IPR029058">
    <property type="entry name" value="AB_hydrolase_fold"/>
</dbReference>
<dbReference type="PANTHER" id="PTHR37471:SF1">
    <property type="entry name" value="AB HYDROLASE-1 DOMAIN-CONTAINING PROTEIN"/>
    <property type="match status" value="1"/>
</dbReference>
<name>A0ABP0K619_9DINO</name>
<feature type="non-terminal residue" evidence="2">
    <location>
        <position position="1"/>
    </location>
</feature>
<feature type="domain" description="AB hydrolase-1" evidence="1">
    <location>
        <begin position="104"/>
        <end position="209"/>
    </location>
</feature>
<dbReference type="Pfam" id="PF12697">
    <property type="entry name" value="Abhydrolase_6"/>
    <property type="match status" value="1"/>
</dbReference>
<evidence type="ECO:0000259" key="1">
    <source>
        <dbReference type="Pfam" id="PF12697"/>
    </source>
</evidence>
<protein>
    <recommendedName>
        <fullName evidence="1">AB hydrolase-1 domain-containing protein</fullName>
    </recommendedName>
</protein>
<keyword evidence="3" id="KW-1185">Reference proteome</keyword>